<gene>
    <name evidence="1" type="ORF">MM415A04215_0010</name>
    <name evidence="2" type="ORF">MM415B04824_0011</name>
</gene>
<sequence>MVNCYDLNEVLRDSSLQSALQTAPDLAQLATAALGIGSDGLLNEITALADEGADETYVGDNEGYSLDDIQNDMFSALADAAKAEADANTPP</sequence>
<dbReference type="EMBL" id="MT141743">
    <property type="protein sequence ID" value="QJA69873.1"/>
    <property type="molecule type" value="Genomic_DNA"/>
</dbReference>
<reference evidence="2" key="1">
    <citation type="submission" date="2020-03" db="EMBL/GenBank/DDBJ databases">
        <title>The deep terrestrial virosphere.</title>
        <authorList>
            <person name="Holmfeldt K."/>
            <person name="Nilsson E."/>
            <person name="Simone D."/>
            <person name="Lopez-Fernandez M."/>
            <person name="Wu X."/>
            <person name="de Brujin I."/>
            <person name="Lundin D."/>
            <person name="Andersson A."/>
            <person name="Bertilsson S."/>
            <person name="Dopson M."/>
        </authorList>
    </citation>
    <scope>NUCLEOTIDE SEQUENCE</scope>
    <source>
        <strain evidence="1">MM415A04215</strain>
        <strain evidence="2">MM415B04824</strain>
    </source>
</reference>
<dbReference type="EMBL" id="MT143045">
    <property type="protein sequence ID" value="QJA92190.1"/>
    <property type="molecule type" value="Genomic_DNA"/>
</dbReference>
<protein>
    <submittedName>
        <fullName evidence="2">Uncharacterized protein</fullName>
    </submittedName>
</protein>
<name>A0A6M3LBU8_9ZZZZ</name>
<evidence type="ECO:0000313" key="2">
    <source>
        <dbReference type="EMBL" id="QJA92190.1"/>
    </source>
</evidence>
<organism evidence="2">
    <name type="scientific">viral metagenome</name>
    <dbReference type="NCBI Taxonomy" id="1070528"/>
    <lineage>
        <taxon>unclassified sequences</taxon>
        <taxon>metagenomes</taxon>
        <taxon>organismal metagenomes</taxon>
    </lineage>
</organism>
<proteinExistence type="predicted"/>
<evidence type="ECO:0000313" key="1">
    <source>
        <dbReference type="EMBL" id="QJA69873.1"/>
    </source>
</evidence>
<accession>A0A6M3LBU8</accession>
<dbReference type="AlphaFoldDB" id="A0A6M3LBU8"/>